<feature type="domain" description="IclR-ED" evidence="5">
    <location>
        <begin position="77"/>
        <end position="259"/>
    </location>
</feature>
<keyword evidence="1" id="KW-0805">Transcription regulation</keyword>
<dbReference type="SUPFAM" id="SSF46785">
    <property type="entry name" value="Winged helix' DNA-binding domain"/>
    <property type="match status" value="1"/>
</dbReference>
<dbReference type="Gene3D" id="3.30.450.40">
    <property type="match status" value="1"/>
</dbReference>
<dbReference type="PANTHER" id="PTHR30136">
    <property type="entry name" value="HELIX-TURN-HELIX TRANSCRIPTIONAL REGULATOR, ICLR FAMILY"/>
    <property type="match status" value="1"/>
</dbReference>
<dbReference type="InterPro" id="IPR036388">
    <property type="entry name" value="WH-like_DNA-bd_sf"/>
</dbReference>
<comment type="caution">
    <text evidence="6">The sequence shown here is derived from an EMBL/GenBank/DDBJ whole genome shotgun (WGS) entry which is preliminary data.</text>
</comment>
<accession>A0ABU9AZP5</accession>
<evidence type="ECO:0000313" key="6">
    <source>
        <dbReference type="EMBL" id="MEK7952222.1"/>
    </source>
</evidence>
<dbReference type="InterPro" id="IPR036390">
    <property type="entry name" value="WH_DNA-bd_sf"/>
</dbReference>
<sequence length="261" mass="28539">MDTATLSPPRRYGAPALDKGLDILEHLSNEMVPLGQLEIARALGRTPGEIYRMLMCLEERGYVMREEGTGKFRLTLRLYELSHRQNSTTLLLKAARLPMEMLCESVGQACHLSVVNGVNLMVLMERMPSCQVCLAVGEGSRMPVLRTTSGKLLLAQWPERGREEFLNQLDDFAEASRAERERMLKTLSELNGATHLQTASGLTEGVTDISVPVGVPGSEVAGALVISYLSGTKSGEKNAPRYLKALLASAAEINRNLGIAR</sequence>
<keyword evidence="2" id="KW-0238">DNA-binding</keyword>
<proteinExistence type="predicted"/>
<dbReference type="EMBL" id="JBBUKT010000006">
    <property type="protein sequence ID" value="MEK7952222.1"/>
    <property type="molecule type" value="Genomic_DNA"/>
</dbReference>
<evidence type="ECO:0000259" key="5">
    <source>
        <dbReference type="PROSITE" id="PS51078"/>
    </source>
</evidence>
<dbReference type="InterPro" id="IPR050707">
    <property type="entry name" value="HTH_MetabolicPath_Reg"/>
</dbReference>
<protein>
    <submittedName>
        <fullName evidence="6">IclR family transcriptional regulator</fullName>
    </submittedName>
</protein>
<dbReference type="RefSeq" id="WP_341405980.1">
    <property type="nucleotide sequence ID" value="NZ_JBBUKT010000006.1"/>
</dbReference>
<organism evidence="6 7">
    <name type="scientific">Luteolibacter soli</name>
    <dbReference type="NCBI Taxonomy" id="3135280"/>
    <lineage>
        <taxon>Bacteria</taxon>
        <taxon>Pseudomonadati</taxon>
        <taxon>Verrucomicrobiota</taxon>
        <taxon>Verrucomicrobiia</taxon>
        <taxon>Verrucomicrobiales</taxon>
        <taxon>Verrucomicrobiaceae</taxon>
        <taxon>Luteolibacter</taxon>
    </lineage>
</organism>
<dbReference type="Proteomes" id="UP001371305">
    <property type="component" value="Unassembled WGS sequence"/>
</dbReference>
<dbReference type="SUPFAM" id="SSF55781">
    <property type="entry name" value="GAF domain-like"/>
    <property type="match status" value="1"/>
</dbReference>
<keyword evidence="7" id="KW-1185">Reference proteome</keyword>
<keyword evidence="3" id="KW-0804">Transcription</keyword>
<dbReference type="InterPro" id="IPR005471">
    <property type="entry name" value="Tscrpt_reg_IclR_N"/>
</dbReference>
<dbReference type="PROSITE" id="PS51077">
    <property type="entry name" value="HTH_ICLR"/>
    <property type="match status" value="1"/>
</dbReference>
<reference evidence="6 7" key="1">
    <citation type="submission" date="2024-04" db="EMBL/GenBank/DDBJ databases">
        <title>Luteolibacter sp. isolated from soil.</title>
        <authorList>
            <person name="An J."/>
        </authorList>
    </citation>
    <scope>NUCLEOTIDE SEQUENCE [LARGE SCALE GENOMIC DNA]</scope>
    <source>
        <strain evidence="6 7">Y139</strain>
    </source>
</reference>
<dbReference type="Gene3D" id="1.10.10.10">
    <property type="entry name" value="Winged helix-like DNA-binding domain superfamily/Winged helix DNA-binding domain"/>
    <property type="match status" value="1"/>
</dbReference>
<evidence type="ECO:0000313" key="7">
    <source>
        <dbReference type="Proteomes" id="UP001371305"/>
    </source>
</evidence>
<evidence type="ECO:0000256" key="2">
    <source>
        <dbReference type="ARBA" id="ARBA00023125"/>
    </source>
</evidence>
<evidence type="ECO:0000256" key="1">
    <source>
        <dbReference type="ARBA" id="ARBA00023015"/>
    </source>
</evidence>
<dbReference type="InterPro" id="IPR014757">
    <property type="entry name" value="Tscrpt_reg_IclR_C"/>
</dbReference>
<feature type="domain" description="HTH iclR-type" evidence="4">
    <location>
        <begin position="14"/>
        <end position="76"/>
    </location>
</feature>
<dbReference type="InterPro" id="IPR029016">
    <property type="entry name" value="GAF-like_dom_sf"/>
</dbReference>
<dbReference type="PROSITE" id="PS51078">
    <property type="entry name" value="ICLR_ED"/>
    <property type="match status" value="1"/>
</dbReference>
<dbReference type="Pfam" id="PF09339">
    <property type="entry name" value="HTH_IclR"/>
    <property type="match status" value="1"/>
</dbReference>
<dbReference type="SMART" id="SM00346">
    <property type="entry name" value="HTH_ICLR"/>
    <property type="match status" value="1"/>
</dbReference>
<name>A0ABU9AZP5_9BACT</name>
<dbReference type="Pfam" id="PF01614">
    <property type="entry name" value="IclR_C"/>
    <property type="match status" value="1"/>
</dbReference>
<gene>
    <name evidence="6" type="ORF">WKV53_17060</name>
</gene>
<evidence type="ECO:0000259" key="4">
    <source>
        <dbReference type="PROSITE" id="PS51077"/>
    </source>
</evidence>
<evidence type="ECO:0000256" key="3">
    <source>
        <dbReference type="ARBA" id="ARBA00023163"/>
    </source>
</evidence>
<dbReference type="PANTHER" id="PTHR30136:SF7">
    <property type="entry name" value="HTH-TYPE TRANSCRIPTIONAL REGULATOR KDGR-RELATED"/>
    <property type="match status" value="1"/>
</dbReference>